<feature type="transmembrane region" description="Helical" evidence="6">
    <location>
        <begin position="141"/>
        <end position="162"/>
    </location>
</feature>
<dbReference type="InterPro" id="IPR004477">
    <property type="entry name" value="ComEC_N"/>
</dbReference>
<accession>A0AAV5N4T3</accession>
<dbReference type="SUPFAM" id="SSF56281">
    <property type="entry name" value="Metallo-hydrolase/oxidoreductase"/>
    <property type="match status" value="1"/>
</dbReference>
<feature type="transmembrane region" description="Helical" evidence="6">
    <location>
        <begin position="237"/>
        <end position="260"/>
    </location>
</feature>
<dbReference type="EMBL" id="BRLH01000004">
    <property type="protein sequence ID" value="GKX56119.1"/>
    <property type="molecule type" value="Genomic_DNA"/>
</dbReference>
<keyword evidence="3 6" id="KW-0812">Transmembrane</keyword>
<evidence type="ECO:0000313" key="9">
    <source>
        <dbReference type="Proteomes" id="UP001058124"/>
    </source>
</evidence>
<evidence type="ECO:0000313" key="8">
    <source>
        <dbReference type="EMBL" id="GKX56119.1"/>
    </source>
</evidence>
<dbReference type="Pfam" id="PF03772">
    <property type="entry name" value="Competence"/>
    <property type="match status" value="1"/>
</dbReference>
<dbReference type="Proteomes" id="UP001058124">
    <property type="component" value="Unassembled WGS sequence"/>
</dbReference>
<comment type="caution">
    <text evidence="8">The sequence shown here is derived from an EMBL/GenBank/DDBJ whole genome shotgun (WGS) entry which is preliminary data.</text>
</comment>
<name>A0AAV5N4T3_9GAMM</name>
<dbReference type="InterPro" id="IPR036866">
    <property type="entry name" value="RibonucZ/Hydroxyglut_hydro"/>
</dbReference>
<feature type="transmembrane region" description="Helical" evidence="6">
    <location>
        <begin position="174"/>
        <end position="191"/>
    </location>
</feature>
<dbReference type="SMART" id="SM00849">
    <property type="entry name" value="Lactamase_B"/>
    <property type="match status" value="1"/>
</dbReference>
<evidence type="ECO:0000256" key="6">
    <source>
        <dbReference type="SAM" id="Phobius"/>
    </source>
</evidence>
<feature type="transmembrane region" description="Helical" evidence="6">
    <location>
        <begin position="292"/>
        <end position="312"/>
    </location>
</feature>
<dbReference type="InterPro" id="IPR004797">
    <property type="entry name" value="Competence_ComEC/Rec2"/>
</dbReference>
<dbReference type="NCBIfam" id="TIGR00360">
    <property type="entry name" value="ComEC_N-term"/>
    <property type="match status" value="1"/>
</dbReference>
<dbReference type="NCBIfam" id="TIGR00361">
    <property type="entry name" value="ComEC_Rec2"/>
    <property type="match status" value="1"/>
</dbReference>
<feature type="transmembrane region" description="Helical" evidence="6">
    <location>
        <begin position="203"/>
        <end position="225"/>
    </location>
</feature>
<dbReference type="PANTHER" id="PTHR30619">
    <property type="entry name" value="DNA INTERNALIZATION/COMPETENCE PROTEIN COMEC/REC2"/>
    <property type="match status" value="1"/>
</dbReference>
<reference evidence="8" key="1">
    <citation type="submission" date="2022-06" db="EMBL/GenBank/DDBJ databases">
        <title>Draft genome sequences of Leminorella grimontii str. JCM5902.</title>
        <authorList>
            <person name="Wakabayashi Y."/>
            <person name="Kojima K."/>
        </authorList>
    </citation>
    <scope>NUCLEOTIDE SEQUENCE</scope>
    <source>
        <strain evidence="8">JCM 5902</strain>
    </source>
</reference>
<feature type="transmembrane region" description="Helical" evidence="6">
    <location>
        <begin position="69"/>
        <end position="90"/>
    </location>
</feature>
<evidence type="ECO:0000259" key="7">
    <source>
        <dbReference type="SMART" id="SM00849"/>
    </source>
</evidence>
<keyword evidence="5 6" id="KW-0472">Membrane</keyword>
<dbReference type="InterPro" id="IPR052159">
    <property type="entry name" value="Competence_DNA_uptake"/>
</dbReference>
<dbReference type="InterPro" id="IPR035681">
    <property type="entry name" value="ComA-like_MBL"/>
</dbReference>
<feature type="transmembrane region" description="Helical" evidence="6">
    <location>
        <begin position="102"/>
        <end position="121"/>
    </location>
</feature>
<evidence type="ECO:0000256" key="5">
    <source>
        <dbReference type="ARBA" id="ARBA00023136"/>
    </source>
</evidence>
<evidence type="ECO:0000256" key="4">
    <source>
        <dbReference type="ARBA" id="ARBA00022989"/>
    </source>
</evidence>
<evidence type="ECO:0000256" key="1">
    <source>
        <dbReference type="ARBA" id="ARBA00004651"/>
    </source>
</evidence>
<dbReference type="AlphaFoldDB" id="A0AAV5N4T3"/>
<dbReference type="Pfam" id="PF00753">
    <property type="entry name" value="Lactamase_B"/>
    <property type="match status" value="1"/>
</dbReference>
<organism evidence="8 9">
    <name type="scientific">Leminorella grimontii</name>
    <dbReference type="NCBI Taxonomy" id="82981"/>
    <lineage>
        <taxon>Bacteria</taxon>
        <taxon>Pseudomonadati</taxon>
        <taxon>Pseudomonadota</taxon>
        <taxon>Gammaproteobacteria</taxon>
        <taxon>Enterobacterales</taxon>
        <taxon>Budviciaceae</taxon>
        <taxon>Leminorella</taxon>
    </lineage>
</organism>
<dbReference type="PANTHER" id="PTHR30619:SF1">
    <property type="entry name" value="RECOMBINATION PROTEIN 2"/>
    <property type="match status" value="1"/>
</dbReference>
<keyword evidence="4 6" id="KW-1133">Transmembrane helix</keyword>
<evidence type="ECO:0000256" key="2">
    <source>
        <dbReference type="ARBA" id="ARBA00022475"/>
    </source>
</evidence>
<dbReference type="InterPro" id="IPR001279">
    <property type="entry name" value="Metallo-B-lactamas"/>
</dbReference>
<evidence type="ECO:0000256" key="3">
    <source>
        <dbReference type="ARBA" id="ARBA00022692"/>
    </source>
</evidence>
<sequence length="595" mass="66702">MSNGQPLIGRIKSAELLDGEPGLRQRLVNRSLEITSGLKYQGVLMALAFGERERVSQEDNQRFIKTGTAHLMAISGLHIVFAGGFGFALSRMVQRFLPNRLVGPRFPLLAGWLAAALYVWLAGANPPALRTLCAITAYLGLRLAGIHWSSWQVWIRIVALLLVIDPMMALSDSFWLSCLAVAGLIFWFQWLPLPESGRWLRPMIGWLSAQFAMMALLLPLQFLLFHGLSLSSLLGNAVAIPIVSWVAVPFILCGLVTMGLPDVSYAFWWVADGALSLMMTALSNLEFGWINVSIYGVALSFAGWIAVVVWRFGLWRSCPFSCGAILLLLSQPCWQREDERWRVDMLDVGHGLAVIIRQGNEAVIYDTGQSWGDTSAAEREIIPFLRWHGLNLTGIILSHQHSDHIGGLNVLRKAYPDAWLKSSVSGLGQPCRRAERWQWKTLTFDALWPERLTESAGNPESCVIQISDGRFRLLLTGDLEQRQERRLVAHYGDELASTLLQVPHHGSRTSSTKAFIDAVNPQAALASAARFNPWRLPAENTIIRYRQAEIDWYSTSEEGQVSALFYNDNYHVLTLRAQIMPRWYHASFGSLRHNE</sequence>
<feature type="transmembrane region" description="Helical" evidence="6">
    <location>
        <begin position="266"/>
        <end position="285"/>
    </location>
</feature>
<dbReference type="Gene3D" id="3.60.15.10">
    <property type="entry name" value="Ribonuclease Z/Hydroxyacylglutathione hydrolase-like"/>
    <property type="match status" value="1"/>
</dbReference>
<dbReference type="CDD" id="cd07731">
    <property type="entry name" value="ComA-like_MBL-fold"/>
    <property type="match status" value="1"/>
</dbReference>
<gene>
    <name evidence="8" type="ORF">SOASR030_22310</name>
</gene>
<protein>
    <submittedName>
        <fullName evidence="8">ComEC family protein</fullName>
    </submittedName>
</protein>
<keyword evidence="2" id="KW-1003">Cell membrane</keyword>
<keyword evidence="9" id="KW-1185">Reference proteome</keyword>
<dbReference type="GO" id="GO:0005886">
    <property type="term" value="C:plasma membrane"/>
    <property type="evidence" value="ECO:0007669"/>
    <property type="project" value="UniProtKB-SubCell"/>
</dbReference>
<proteinExistence type="predicted"/>
<comment type="subcellular location">
    <subcellularLocation>
        <location evidence="1">Cell membrane</location>
        <topology evidence="1">Multi-pass membrane protein</topology>
    </subcellularLocation>
</comment>
<feature type="domain" description="Metallo-beta-lactamase" evidence="7">
    <location>
        <begin position="350"/>
        <end position="530"/>
    </location>
</feature>
<dbReference type="GO" id="GO:0030420">
    <property type="term" value="P:establishment of competence for transformation"/>
    <property type="evidence" value="ECO:0007669"/>
    <property type="project" value="InterPro"/>
</dbReference>